<accession>A0A4R0JXK9</accession>
<dbReference type="PANTHER" id="PTHR33376:SF5">
    <property type="entry name" value="EXTRACYTOPLASMIC SOLUTE RECEPTOR PROTEIN"/>
    <property type="match status" value="1"/>
</dbReference>
<feature type="chain" id="PRO_5020962805" description="TRAP-type C4-dicarboxylate transport system substrate-binding protein" evidence="2">
    <location>
        <begin position="22"/>
        <end position="361"/>
    </location>
</feature>
<keyword evidence="4" id="KW-1185">Reference proteome</keyword>
<dbReference type="InterPro" id="IPR018389">
    <property type="entry name" value="DctP_fam"/>
</dbReference>
<evidence type="ECO:0000256" key="2">
    <source>
        <dbReference type="SAM" id="SignalP"/>
    </source>
</evidence>
<dbReference type="GO" id="GO:0055085">
    <property type="term" value="P:transmembrane transport"/>
    <property type="evidence" value="ECO:0007669"/>
    <property type="project" value="InterPro"/>
</dbReference>
<dbReference type="Gene3D" id="3.40.190.170">
    <property type="entry name" value="Bacterial extracellular solute-binding protein, family 7"/>
    <property type="match status" value="1"/>
</dbReference>
<evidence type="ECO:0008006" key="5">
    <source>
        <dbReference type="Google" id="ProtNLM"/>
    </source>
</evidence>
<protein>
    <recommendedName>
        <fullName evidence="5">TRAP-type C4-dicarboxylate transport system substrate-binding protein</fullName>
    </recommendedName>
</protein>
<evidence type="ECO:0000313" key="3">
    <source>
        <dbReference type="EMBL" id="TCC52273.1"/>
    </source>
</evidence>
<dbReference type="EMBL" id="SJKD01000001">
    <property type="protein sequence ID" value="TCC52273.1"/>
    <property type="molecule type" value="Genomic_DNA"/>
</dbReference>
<dbReference type="Proteomes" id="UP000293342">
    <property type="component" value="Unassembled WGS sequence"/>
</dbReference>
<dbReference type="AlphaFoldDB" id="A0A4R0JXK9"/>
<evidence type="ECO:0000313" key="4">
    <source>
        <dbReference type="Proteomes" id="UP000293342"/>
    </source>
</evidence>
<organism evidence="3 4">
    <name type="scientific">Kribbella capetownensis</name>
    <dbReference type="NCBI Taxonomy" id="1572659"/>
    <lineage>
        <taxon>Bacteria</taxon>
        <taxon>Bacillati</taxon>
        <taxon>Actinomycetota</taxon>
        <taxon>Actinomycetes</taxon>
        <taxon>Propionibacteriales</taxon>
        <taxon>Kribbellaceae</taxon>
        <taxon>Kribbella</taxon>
    </lineage>
</organism>
<sequence>MNPRRRLGIFTLVLMLVGAGAACSDDAPETKAAEADAGPVTIQIGTADDDPDSPGGIAIMKLVELVRTGSEGNLLLYPVWQASGPESVEWDQKIARMVKEKQLGMGMVPARAWDTEGVSTFRALNAPFLVTSDALADKIVTSSDLSTELMSDLEKAGVTGLTLLPESPRHTFGFKHALVRVEDYNLQTIRTPHSVLTEATLRALGGKPVDVTDSTFVQGVQDGSMAGVEAGFLLARGFPASSTAAGNVVFNEKVNTLVINPEVYAGLSEANRTALQNSVKALQVWVLANRTTETANAVAFCNLGGKIVTASTADLAALTKAVQPVYAELAKDAKTQAQIERIRTLKQSVKVPAQDLADPCP</sequence>
<proteinExistence type="predicted"/>
<dbReference type="PROSITE" id="PS51257">
    <property type="entry name" value="PROKAR_LIPOPROTEIN"/>
    <property type="match status" value="1"/>
</dbReference>
<reference evidence="3 4" key="1">
    <citation type="submission" date="2019-02" db="EMBL/GenBank/DDBJ databases">
        <title>Kribbella capetownensis sp. nov. and Kribbella speibonae sp. nov., isolated from soil.</title>
        <authorList>
            <person name="Curtis S.M."/>
            <person name="Norton I."/>
            <person name="Everest G.J."/>
            <person name="Meyers P.R."/>
        </authorList>
    </citation>
    <scope>NUCLEOTIDE SEQUENCE [LARGE SCALE GENOMIC DNA]</scope>
    <source>
        <strain evidence="3 4">YM53</strain>
    </source>
</reference>
<feature type="signal peptide" evidence="2">
    <location>
        <begin position="1"/>
        <end position="21"/>
    </location>
</feature>
<keyword evidence="1 2" id="KW-0732">Signal</keyword>
<dbReference type="InterPro" id="IPR038404">
    <property type="entry name" value="TRAP_DctP_sf"/>
</dbReference>
<gene>
    <name evidence="3" type="ORF">E0H75_00305</name>
</gene>
<dbReference type="Pfam" id="PF03480">
    <property type="entry name" value="DctP"/>
    <property type="match status" value="1"/>
</dbReference>
<comment type="caution">
    <text evidence="3">The sequence shown here is derived from an EMBL/GenBank/DDBJ whole genome shotgun (WGS) entry which is preliminary data.</text>
</comment>
<evidence type="ECO:0000256" key="1">
    <source>
        <dbReference type="ARBA" id="ARBA00022729"/>
    </source>
</evidence>
<dbReference type="PANTHER" id="PTHR33376">
    <property type="match status" value="1"/>
</dbReference>
<dbReference type="OrthoDB" id="9815946at2"/>
<name>A0A4R0JXK9_9ACTN</name>